<comment type="caution">
    <text evidence="3">The sequence shown here is derived from an EMBL/GenBank/DDBJ whole genome shotgun (WGS) entry which is preliminary data.</text>
</comment>
<sequence length="755" mass="85075">MDILPDLGETSVYKKGAIIDTSTQKDMKSKASLYVTVLGFAVIYLTLLSFFRPELILSPTTTAGGDTGAHHYVADYLINHLLPHGKITGWSPGWYAGFPMLHFYFPFPFMIIALLNLFMQYEVAFKLGTILGLFLLPATTYGAFRVLGFRFPLPIMAAAFSLPFLFMESYSIYGANILSTLAGEFGYSLSFSLTILFFALLYRDVKEQRFRVSTGVLLGIITLSHLVTTIMIVIMSTYYLFRRLNLKRFGILAGVFGLGFVLSSFWGLPFLAKLDYTAHMQWDQLSGLNELIPEPLRLFFPLTVIGVAGALAKRDERVYFLLWSLVVSASLFFLLPPGRIWNGRLLPFFYFFSFVWAAYGLWFLRKVIAQLLYDYVLIPKRHSDYILGVLAAAIAAVAVFGVGNRVADDWIKWNYSGFEGKTQWASYNEINEYIKGLPPGRVMIEHANAIDKFGTPRAFELLPYFASHPTMEGTLMEASLTAPFHFVNQSELSKEPSHAILGVKYPPLNVADGIRHLKVYNIPYFLALSDEVKSEADNNPDLELLKRFKVKGTDMEFALYETETEGYVTIPEYKPLLTETPDWRQTALDWYAQPQLLETPLIELGHAKELKGKYKMVGAATDKMVSKRIDTDGRVSNVRIKDDELTFSTTAIGVPHWIKISYFPNWKATGADGPYLASPSLMMVIPKQKDVRLYYGSTFIDIFAAWFGAIGWFAVLAYALRFAWRRFAVPATSSMRLGDGLAGAELQGEAERSNI</sequence>
<feature type="transmembrane region" description="Helical" evidence="1">
    <location>
        <begin position="693"/>
        <end position="720"/>
    </location>
</feature>
<dbReference type="AlphaFoldDB" id="A0A1F2UMX8"/>
<feature type="transmembrane region" description="Helical" evidence="1">
    <location>
        <begin position="215"/>
        <end position="239"/>
    </location>
</feature>
<dbReference type="EMBL" id="MELI01000047">
    <property type="protein sequence ID" value="OFW34348.1"/>
    <property type="molecule type" value="Genomic_DNA"/>
</dbReference>
<protein>
    <recommendedName>
        <fullName evidence="2">Membrane protein 6-pyruvoyl-tetrahydropterin synthase-related domain-containing protein</fullName>
    </recommendedName>
</protein>
<evidence type="ECO:0000313" key="4">
    <source>
        <dbReference type="Proteomes" id="UP000178086"/>
    </source>
</evidence>
<accession>A0A1F2UMX8</accession>
<feature type="transmembrane region" description="Helical" evidence="1">
    <location>
        <begin position="251"/>
        <end position="272"/>
    </location>
</feature>
<feature type="transmembrane region" description="Helical" evidence="1">
    <location>
        <begin position="185"/>
        <end position="203"/>
    </location>
</feature>
<feature type="transmembrane region" description="Helical" evidence="1">
    <location>
        <begin position="153"/>
        <end position="173"/>
    </location>
</feature>
<feature type="transmembrane region" description="Helical" evidence="1">
    <location>
        <begin position="31"/>
        <end position="51"/>
    </location>
</feature>
<keyword evidence="1" id="KW-1133">Transmembrane helix</keyword>
<feature type="transmembrane region" description="Helical" evidence="1">
    <location>
        <begin position="292"/>
        <end position="311"/>
    </location>
</feature>
<feature type="transmembrane region" description="Helical" evidence="1">
    <location>
        <begin position="94"/>
        <end position="115"/>
    </location>
</feature>
<evidence type="ECO:0000259" key="2">
    <source>
        <dbReference type="Pfam" id="PF10131"/>
    </source>
</evidence>
<evidence type="ECO:0000313" key="3">
    <source>
        <dbReference type="EMBL" id="OFW34348.1"/>
    </source>
</evidence>
<feature type="domain" description="Membrane protein 6-pyruvoyl-tetrahydropterin synthase-related" evidence="2">
    <location>
        <begin position="102"/>
        <end position="572"/>
    </location>
</feature>
<keyword evidence="1" id="KW-0812">Transmembrane</keyword>
<dbReference type="Proteomes" id="UP000178086">
    <property type="component" value="Unassembled WGS sequence"/>
</dbReference>
<dbReference type="InterPro" id="IPR018776">
    <property type="entry name" value="Membrane_prot_PTPS-rel_domain"/>
</dbReference>
<feature type="transmembrane region" description="Helical" evidence="1">
    <location>
        <begin position="127"/>
        <end position="147"/>
    </location>
</feature>
<feature type="transmembrane region" description="Helical" evidence="1">
    <location>
        <begin position="347"/>
        <end position="364"/>
    </location>
</feature>
<dbReference type="Pfam" id="PF10131">
    <property type="entry name" value="PTPS_related"/>
    <property type="match status" value="1"/>
</dbReference>
<name>A0A1F2UMX8_9ACTN</name>
<organism evidence="3 4">
    <name type="scientific">Candidatus Aquicultor primus</name>
    <dbReference type="NCBI Taxonomy" id="1797195"/>
    <lineage>
        <taxon>Bacteria</taxon>
        <taxon>Bacillati</taxon>
        <taxon>Actinomycetota</taxon>
        <taxon>Candidatus Aquicultoria</taxon>
        <taxon>Candidatus Aquicultorales</taxon>
        <taxon>Candidatus Aquicultoraceae</taxon>
        <taxon>Candidatus Aquicultor</taxon>
    </lineage>
</organism>
<evidence type="ECO:0000256" key="1">
    <source>
        <dbReference type="SAM" id="Phobius"/>
    </source>
</evidence>
<proteinExistence type="predicted"/>
<gene>
    <name evidence="3" type="ORF">A2074_05625</name>
</gene>
<feature type="transmembrane region" description="Helical" evidence="1">
    <location>
        <begin position="318"/>
        <end position="335"/>
    </location>
</feature>
<keyword evidence="1" id="KW-0472">Membrane</keyword>
<feature type="transmembrane region" description="Helical" evidence="1">
    <location>
        <begin position="385"/>
        <end position="403"/>
    </location>
</feature>
<reference evidence="3 4" key="1">
    <citation type="journal article" date="2016" name="Nat. Commun.">
        <title>Thousands of microbial genomes shed light on interconnected biogeochemical processes in an aquifer system.</title>
        <authorList>
            <person name="Anantharaman K."/>
            <person name="Brown C.T."/>
            <person name="Hug L.A."/>
            <person name="Sharon I."/>
            <person name="Castelle C.J."/>
            <person name="Probst A.J."/>
            <person name="Thomas B.C."/>
            <person name="Singh A."/>
            <person name="Wilkins M.J."/>
            <person name="Karaoz U."/>
            <person name="Brodie E.L."/>
            <person name="Williams K.H."/>
            <person name="Hubbard S.S."/>
            <person name="Banfield J.F."/>
        </authorList>
    </citation>
    <scope>NUCLEOTIDE SEQUENCE [LARGE SCALE GENOMIC DNA]</scope>
</reference>